<comment type="caution">
    <text evidence="1">The sequence shown here is derived from an EMBL/GenBank/DDBJ whole genome shotgun (WGS) entry which is preliminary data.</text>
</comment>
<dbReference type="EMBL" id="JABVXQ010000011">
    <property type="protein sequence ID" value="KAF6086282.1"/>
    <property type="molecule type" value="Genomic_DNA"/>
</dbReference>
<evidence type="ECO:0000313" key="1">
    <source>
        <dbReference type="EMBL" id="KAF6086282.1"/>
    </source>
</evidence>
<gene>
    <name evidence="1" type="ORF">HJG60_008474</name>
</gene>
<sequence>MIPSYGEKGAEILENQLKPNKILNQSLSTALPFPANTSLQEHALLTGHALTLQAFAFASVAAGATPPYNYFTTTPRHPVPAPEITVQISHLSDSSTIPTPWSPHDTFFFKCRLQKWCISPEFSCYIDPQNFLPQLYSLWQFLQEEN</sequence>
<dbReference type="Proteomes" id="UP000664940">
    <property type="component" value="Unassembled WGS sequence"/>
</dbReference>
<organism evidence="1 2">
    <name type="scientific">Phyllostomus discolor</name>
    <name type="common">pale spear-nosed bat</name>
    <dbReference type="NCBI Taxonomy" id="89673"/>
    <lineage>
        <taxon>Eukaryota</taxon>
        <taxon>Metazoa</taxon>
        <taxon>Chordata</taxon>
        <taxon>Craniata</taxon>
        <taxon>Vertebrata</taxon>
        <taxon>Euteleostomi</taxon>
        <taxon>Mammalia</taxon>
        <taxon>Eutheria</taxon>
        <taxon>Laurasiatheria</taxon>
        <taxon>Chiroptera</taxon>
        <taxon>Yangochiroptera</taxon>
        <taxon>Phyllostomidae</taxon>
        <taxon>Phyllostominae</taxon>
        <taxon>Phyllostomus</taxon>
    </lineage>
</organism>
<proteinExistence type="predicted"/>
<protein>
    <submittedName>
        <fullName evidence="1">Uncharacterized protein</fullName>
    </submittedName>
</protein>
<reference evidence="1 2" key="1">
    <citation type="journal article" date="2020" name="Nature">
        <title>Six reference-quality genomes reveal evolution of bat adaptations.</title>
        <authorList>
            <person name="Jebb D."/>
            <person name="Huang Z."/>
            <person name="Pippel M."/>
            <person name="Hughes G.M."/>
            <person name="Lavrichenko K."/>
            <person name="Devanna P."/>
            <person name="Winkler S."/>
            <person name="Jermiin L.S."/>
            <person name="Skirmuntt E.C."/>
            <person name="Katzourakis A."/>
            <person name="Burkitt-Gray L."/>
            <person name="Ray D.A."/>
            <person name="Sullivan K.A.M."/>
            <person name="Roscito J.G."/>
            <person name="Kirilenko B.M."/>
            <person name="Davalos L.M."/>
            <person name="Corthals A.P."/>
            <person name="Power M.L."/>
            <person name="Jones G."/>
            <person name="Ransome R.D."/>
            <person name="Dechmann D.K.N."/>
            <person name="Locatelli A.G."/>
            <person name="Puechmaille S.J."/>
            <person name="Fedrigo O."/>
            <person name="Jarvis E.D."/>
            <person name="Hiller M."/>
            <person name="Vernes S.C."/>
            <person name="Myers E.W."/>
            <person name="Teeling E.C."/>
        </authorList>
    </citation>
    <scope>NUCLEOTIDE SEQUENCE [LARGE SCALE GENOMIC DNA]</scope>
    <source>
        <strain evidence="1">Bat1K_MPI-CBG_1</strain>
    </source>
</reference>
<accession>A0A833Z552</accession>
<name>A0A833Z552_9CHIR</name>
<dbReference type="AlphaFoldDB" id="A0A833Z552"/>
<evidence type="ECO:0000313" key="2">
    <source>
        <dbReference type="Proteomes" id="UP000664940"/>
    </source>
</evidence>